<feature type="compositionally biased region" description="Polar residues" evidence="5">
    <location>
        <begin position="1160"/>
        <end position="1181"/>
    </location>
</feature>
<sequence length="1835" mass="204536">MWTHTLRLETDSGDGNILMSLFVWTHSLYTVRESQILKLCIDQGQIRTGRSLQMPGRVGGPYIMKPPQNQTVVAGQRVELHCETEAYPSQVEHTWFKNGIDVATTRGFHSNRITKRNDGSLLLVTVVKADDGWYKCRARNSLGQDEASAYLNVTYLPIVQDMPSRVIWAKGYMQHLDCPADANPPVLGANWTKNDAPVRSTGRTDILTNGTLIVSNVQESDAGLYQCRPYNQMGQGEYSTRVQVQVKDPPYFVVSPDILYVANVGETVKIPCQATGIPDVTIQWIKVGDLLDRTSGRISITNTYIEIKNVTKRDHGRYECRAVNTIATVVKVTSLRVDQTSPHAPFNVTVIPQAFNVTVTWEPAHDGGTPQQYSLWFRRSNQADWNVMKVYPPSATHNTLYQLMPDTEYEFKVVATNTLGNSSFSETVRQKTLGYDPNTVNALPTYPNGSVYYPTIKHNIGIQPSPPRNLTAHVNGHDITLNWDSPRNSPVPYFSFQIEYFRGTKWIRLDSIIKGEQARGAVINDMPSGTYNLRLLSCGVMACSGGSNVVRISVSDDDLVLPEALVGGIVGGILFLLVAILLALVAIFHSRKKDRKSKNKKYNDVTYGKPDKVNGRYHERSTKWDRWSNQHGRGDIVTSLSNTDSIFFTPKSREIHSEQQQQQLQNTHHHHGQHHHQQQQRPHLLDNEQITREVYRGTEQQQRAVRCSSGDVNSDNDGAGLSGNPIQTHERPSHNDFNLVQNVLHDHSDSVPPTGVKKRKKKKKKKKQKKEGIDSYSSDVFKHPQNSLRHGAIQGQPLQLHPGSRDDEGAPEISFQSDLSLAGSFRSPTRRSYDPRIHDSNQHPADQTLPVLTDGSCQHLGKVEGQSAPVAGSTGVFPSASVRGPGHLNTDGFARRSSNDRGDPFPSQGSFPDAAVDGPYPKLHNNEHKFSDNSKLLSSSSSYLPSHIPSHYVFEQQSNQQPGNYSSPTLAHLQRDPSQSHSTHHDPSSELQHMSSPHQQLSKYSIDQDQEDEVFTRNPAVDYPPWNSSQVSNNQEHPLARIPRHSSLKPGPRKTYLTEESLQPYHSATGQNPNDSSQLFTLENISSVLDPESEPPSQLKEAASNSFASQPFLSSAGGQNYMLPNTSFERNEGAIMKNHAGAPNQDLYANSSFDARKQTGKVNPLQQQLAGENSTTSTLSSGRPLGYTRDHLQGVLQRLREAPHPRSRSEERPKSHQIPYSRSRSEGPLQSRQSNPGKIVGGANFTHCVQDGKGKMQDVNSHMYGTQPLISNTFQERAYPSRSASNKQHGNFYSPQYYTDHKMMGPFSSEHGGTSYPGVLSVNNGRFGRVNTENSVTRMEPDTNRNVYQNLQYAPDYSTGGYYKAHLKTPLVNTYDVRDENPYRNLPQAQSSNNRLHNAAQGEEFHQRPRAHSEGSRDMWRLDTDHLTSDANDNMNRGVSYPELSLSRKNIHPGQDDLSYRNGQPMGIRHPVQDGLPYHPQDEHHSGSAPHLQRYGGESNSSAQRNLQQPNYTTKSSVTYPSGWQGAIESSNAAPFRYTEVPNQHLLPYQSSSSSGIGSRNTSQSTGSLQQFHQTPSYFNDPVEPNNSATIRLRNRGIKSGVKSTASSSNTKSSVSLSSVHTCDADLSSDTSFGGHIRGPQIRRNGQSQNSFLQGLPSDQRYLSHDVHRRDTSGDENYEFDSINALENDIMDDLRRYSRLAGGGAAAGTGGDSKVPVHPQSIQALPQQSYLSVPSSNRKSNLYYPTTPQHGDNQHKLPIHQQQQHPPHSDFTQQQFERLREEFKAYRTQKKDNSRYDRGSEDDSVDGLMYPPTAGAALPIGVDGEPLYPMDSEML</sequence>
<feature type="region of interest" description="Disordered" evidence="5">
    <location>
        <begin position="1088"/>
        <end position="1125"/>
    </location>
</feature>
<feature type="compositionally biased region" description="Polar residues" evidence="5">
    <location>
        <begin position="958"/>
        <end position="969"/>
    </location>
</feature>
<feature type="compositionally biased region" description="Basic residues" evidence="5">
    <location>
        <begin position="756"/>
        <end position="769"/>
    </location>
</feature>
<feature type="compositionally biased region" description="Polar residues" evidence="5">
    <location>
        <begin position="1026"/>
        <end position="1036"/>
    </location>
</feature>
<dbReference type="InterPro" id="IPR013098">
    <property type="entry name" value="Ig_I-set"/>
</dbReference>
<dbReference type="InterPro" id="IPR007110">
    <property type="entry name" value="Ig-like_dom"/>
</dbReference>
<name>A0AAV4AU47_9GAST</name>
<feature type="domain" description="Ig-like" evidence="7">
    <location>
        <begin position="157"/>
        <end position="245"/>
    </location>
</feature>
<dbReference type="SUPFAM" id="SSF48726">
    <property type="entry name" value="Immunoglobulin"/>
    <property type="match status" value="3"/>
</dbReference>
<keyword evidence="6" id="KW-0812">Transmembrane</keyword>
<feature type="compositionally biased region" description="Polar residues" evidence="5">
    <location>
        <begin position="1566"/>
        <end position="1578"/>
    </location>
</feature>
<keyword evidence="1" id="KW-0732">Signal</keyword>
<dbReference type="InterPro" id="IPR036116">
    <property type="entry name" value="FN3_sf"/>
</dbReference>
<feature type="compositionally biased region" description="Basic and acidic residues" evidence="5">
    <location>
        <begin position="893"/>
        <end position="903"/>
    </location>
</feature>
<dbReference type="InterPro" id="IPR036179">
    <property type="entry name" value="Ig-like_dom_sf"/>
</dbReference>
<dbReference type="InterPro" id="IPR003961">
    <property type="entry name" value="FN3_dom"/>
</dbReference>
<evidence type="ECO:0000256" key="2">
    <source>
        <dbReference type="ARBA" id="ARBA00022737"/>
    </source>
</evidence>
<feature type="domain" description="Fibronectin type-III" evidence="8">
    <location>
        <begin position="466"/>
        <end position="557"/>
    </location>
</feature>
<keyword evidence="6" id="KW-1133">Transmembrane helix</keyword>
<feature type="compositionally biased region" description="Polar residues" evidence="5">
    <location>
        <begin position="1725"/>
        <end position="1751"/>
    </location>
</feature>
<feature type="region of interest" description="Disordered" evidence="5">
    <location>
        <begin position="598"/>
        <end position="617"/>
    </location>
</feature>
<dbReference type="Pfam" id="PF07679">
    <property type="entry name" value="I-set"/>
    <property type="match status" value="1"/>
</dbReference>
<feature type="compositionally biased region" description="Polar residues" evidence="5">
    <location>
        <begin position="989"/>
        <end position="1007"/>
    </location>
</feature>
<feature type="compositionally biased region" description="Basic residues" evidence="5">
    <location>
        <begin position="667"/>
        <end position="678"/>
    </location>
</feature>
<feature type="compositionally biased region" description="Low complexity" evidence="5">
    <location>
        <begin position="1602"/>
        <end position="1620"/>
    </location>
</feature>
<feature type="compositionally biased region" description="Low complexity" evidence="5">
    <location>
        <begin position="1551"/>
        <end position="1565"/>
    </location>
</feature>
<comment type="caution">
    <text evidence="9">The sequence shown here is derived from an EMBL/GenBank/DDBJ whole genome shotgun (WGS) entry which is preliminary data.</text>
</comment>
<dbReference type="SMART" id="SM00060">
    <property type="entry name" value="FN3"/>
    <property type="match status" value="2"/>
</dbReference>
<feature type="compositionally biased region" description="Polar residues" evidence="5">
    <location>
        <begin position="1498"/>
        <end position="1520"/>
    </location>
</feature>
<dbReference type="Gene3D" id="2.60.40.10">
    <property type="entry name" value="Immunoglobulins"/>
    <property type="match status" value="5"/>
</dbReference>
<dbReference type="InterPro" id="IPR003599">
    <property type="entry name" value="Ig_sub"/>
</dbReference>
<dbReference type="SUPFAM" id="SSF49265">
    <property type="entry name" value="Fibronectin type III"/>
    <property type="match status" value="2"/>
</dbReference>
<dbReference type="GO" id="GO:0043005">
    <property type="term" value="C:neuron projection"/>
    <property type="evidence" value="ECO:0007669"/>
    <property type="project" value="TreeGrafter"/>
</dbReference>
<evidence type="ECO:0000256" key="4">
    <source>
        <dbReference type="ARBA" id="ARBA00023319"/>
    </source>
</evidence>
<feature type="compositionally biased region" description="Polar residues" evidence="5">
    <location>
        <begin position="1644"/>
        <end position="1653"/>
    </location>
</feature>
<dbReference type="PROSITE" id="PS50835">
    <property type="entry name" value="IG_LIKE"/>
    <property type="match status" value="3"/>
</dbReference>
<feature type="region of interest" description="Disordered" evidence="5">
    <location>
        <begin position="697"/>
        <end position="733"/>
    </location>
</feature>
<evidence type="ECO:0000256" key="6">
    <source>
        <dbReference type="SAM" id="Phobius"/>
    </source>
</evidence>
<dbReference type="InterPro" id="IPR003598">
    <property type="entry name" value="Ig_sub2"/>
</dbReference>
<dbReference type="Pfam" id="PF13927">
    <property type="entry name" value="Ig_3"/>
    <property type="match status" value="2"/>
</dbReference>
<accession>A0AAV4AU47</accession>
<feature type="region of interest" description="Disordered" evidence="5">
    <location>
        <begin position="1201"/>
        <end position="1240"/>
    </location>
</feature>
<dbReference type="FunFam" id="2.60.40.10:FF:000032">
    <property type="entry name" value="palladin isoform X1"/>
    <property type="match status" value="1"/>
</dbReference>
<dbReference type="InterPro" id="IPR051170">
    <property type="entry name" value="Neural/epithelial_adhesion"/>
</dbReference>
<feature type="region of interest" description="Disordered" evidence="5">
    <location>
        <begin position="796"/>
        <end position="853"/>
    </location>
</feature>
<protein>
    <submittedName>
        <fullName evidence="9">Protein turtle</fullName>
    </submittedName>
</protein>
<feature type="compositionally biased region" description="Basic and acidic residues" evidence="5">
    <location>
        <begin position="831"/>
        <end position="841"/>
    </location>
</feature>
<feature type="compositionally biased region" description="Polar residues" evidence="5">
    <location>
        <begin position="1218"/>
        <end position="1236"/>
    </location>
</feature>
<dbReference type="Proteomes" id="UP000735302">
    <property type="component" value="Unassembled WGS sequence"/>
</dbReference>
<dbReference type="EMBL" id="BLXT01004363">
    <property type="protein sequence ID" value="GFO11860.1"/>
    <property type="molecule type" value="Genomic_DNA"/>
</dbReference>
<dbReference type="Pfam" id="PF00041">
    <property type="entry name" value="fn3"/>
    <property type="match status" value="1"/>
</dbReference>
<dbReference type="SMART" id="SM00408">
    <property type="entry name" value="IGc2"/>
    <property type="match status" value="3"/>
</dbReference>
<feature type="compositionally biased region" description="Polar residues" evidence="5">
    <location>
        <begin position="1103"/>
        <end position="1125"/>
    </location>
</feature>
<feature type="compositionally biased region" description="Basic and acidic residues" evidence="5">
    <location>
        <begin position="1201"/>
        <end position="1214"/>
    </location>
</feature>
<feature type="region of interest" description="Disordered" evidence="5">
    <location>
        <begin position="1160"/>
        <end position="1187"/>
    </location>
</feature>
<feature type="compositionally biased region" description="Basic and acidic residues" evidence="5">
    <location>
        <begin position="1777"/>
        <end position="1801"/>
    </location>
</feature>
<proteinExistence type="predicted"/>
<feature type="domain" description="Ig-like" evidence="7">
    <location>
        <begin position="61"/>
        <end position="154"/>
    </location>
</feature>
<feature type="region of interest" description="Disordered" evidence="5">
    <location>
        <begin position="1547"/>
        <end position="1662"/>
    </location>
</feature>
<keyword evidence="4" id="KW-0393">Immunoglobulin domain</keyword>
<evidence type="ECO:0000259" key="8">
    <source>
        <dbReference type="PROSITE" id="PS50853"/>
    </source>
</evidence>
<organism evidence="9 10">
    <name type="scientific">Plakobranchus ocellatus</name>
    <dbReference type="NCBI Taxonomy" id="259542"/>
    <lineage>
        <taxon>Eukaryota</taxon>
        <taxon>Metazoa</taxon>
        <taxon>Spiralia</taxon>
        <taxon>Lophotrochozoa</taxon>
        <taxon>Mollusca</taxon>
        <taxon>Gastropoda</taxon>
        <taxon>Heterobranchia</taxon>
        <taxon>Euthyneura</taxon>
        <taxon>Panpulmonata</taxon>
        <taxon>Sacoglossa</taxon>
        <taxon>Placobranchoidea</taxon>
        <taxon>Plakobranchidae</taxon>
        <taxon>Plakobranchus</taxon>
    </lineage>
</organism>
<evidence type="ECO:0000256" key="5">
    <source>
        <dbReference type="SAM" id="MobiDB-lite"/>
    </source>
</evidence>
<feature type="domain" description="Fibronectin type-III" evidence="8">
    <location>
        <begin position="342"/>
        <end position="435"/>
    </location>
</feature>
<evidence type="ECO:0000313" key="10">
    <source>
        <dbReference type="Proteomes" id="UP000735302"/>
    </source>
</evidence>
<feature type="region of interest" description="Disordered" evidence="5">
    <location>
        <begin position="958"/>
        <end position="1054"/>
    </location>
</feature>
<keyword evidence="3" id="KW-1015">Disulfide bond</keyword>
<feature type="transmembrane region" description="Helical" evidence="6">
    <location>
        <begin position="564"/>
        <end position="588"/>
    </location>
</feature>
<dbReference type="CDD" id="cd00063">
    <property type="entry name" value="FN3"/>
    <property type="match status" value="2"/>
</dbReference>
<evidence type="ECO:0000313" key="9">
    <source>
        <dbReference type="EMBL" id="GFO11860.1"/>
    </source>
</evidence>
<dbReference type="PANTHER" id="PTHR12231">
    <property type="entry name" value="CTX-RELATED TYPE I TRANSMEMBRANE PROTEIN"/>
    <property type="match status" value="1"/>
</dbReference>
<keyword evidence="10" id="KW-1185">Reference proteome</keyword>
<evidence type="ECO:0000256" key="3">
    <source>
        <dbReference type="ARBA" id="ARBA00023157"/>
    </source>
</evidence>
<dbReference type="PROSITE" id="PS50853">
    <property type="entry name" value="FN3"/>
    <property type="match status" value="2"/>
</dbReference>
<feature type="region of interest" description="Disordered" evidence="5">
    <location>
        <begin position="1725"/>
        <end position="1835"/>
    </location>
</feature>
<dbReference type="InterPro" id="IPR013783">
    <property type="entry name" value="Ig-like_fold"/>
</dbReference>
<feature type="region of interest" description="Disordered" evidence="5">
    <location>
        <begin position="745"/>
        <end position="783"/>
    </location>
</feature>
<feature type="region of interest" description="Disordered" evidence="5">
    <location>
        <begin position="1427"/>
        <end position="1520"/>
    </location>
</feature>
<keyword evidence="6" id="KW-0472">Membrane</keyword>
<gene>
    <name evidence="9" type="ORF">PoB_003836500</name>
</gene>
<keyword evidence="2" id="KW-0677">Repeat</keyword>
<dbReference type="SMART" id="SM00409">
    <property type="entry name" value="IG"/>
    <property type="match status" value="3"/>
</dbReference>
<reference evidence="9 10" key="1">
    <citation type="journal article" date="2021" name="Elife">
        <title>Chloroplast acquisition without the gene transfer in kleptoplastic sea slugs, Plakobranchus ocellatus.</title>
        <authorList>
            <person name="Maeda T."/>
            <person name="Takahashi S."/>
            <person name="Yoshida T."/>
            <person name="Shimamura S."/>
            <person name="Takaki Y."/>
            <person name="Nagai Y."/>
            <person name="Toyoda A."/>
            <person name="Suzuki Y."/>
            <person name="Arimoto A."/>
            <person name="Ishii H."/>
            <person name="Satoh N."/>
            <person name="Nishiyama T."/>
            <person name="Hasebe M."/>
            <person name="Maruyama T."/>
            <person name="Minagawa J."/>
            <person name="Obokata J."/>
            <person name="Shigenobu S."/>
        </authorList>
    </citation>
    <scope>NUCLEOTIDE SEQUENCE [LARGE SCALE GENOMIC DNA]</scope>
</reference>
<feature type="domain" description="Ig-like" evidence="7">
    <location>
        <begin position="250"/>
        <end position="333"/>
    </location>
</feature>
<feature type="region of interest" description="Disordered" evidence="5">
    <location>
        <begin position="654"/>
        <end position="685"/>
    </location>
</feature>
<evidence type="ECO:0000256" key="1">
    <source>
        <dbReference type="ARBA" id="ARBA00022729"/>
    </source>
</evidence>
<dbReference type="PANTHER" id="PTHR12231:SF240">
    <property type="entry name" value="PROTEIN TURTLE HOMOLOG B"/>
    <property type="match status" value="1"/>
</dbReference>
<feature type="region of interest" description="Disordered" evidence="5">
    <location>
        <begin position="866"/>
        <end position="942"/>
    </location>
</feature>
<evidence type="ECO:0000259" key="7">
    <source>
        <dbReference type="PROSITE" id="PS50835"/>
    </source>
</evidence>